<evidence type="ECO:0000256" key="3">
    <source>
        <dbReference type="SAM" id="Coils"/>
    </source>
</evidence>
<dbReference type="GeneID" id="82256019"/>
<keyword evidence="8" id="KW-1185">Reference proteome</keyword>
<accession>A0A163Z9E9</accession>
<dbReference type="Pfam" id="PF03938">
    <property type="entry name" value="OmpH"/>
    <property type="match status" value="1"/>
</dbReference>
<feature type="chain" id="PRO_5015051807" evidence="5">
    <location>
        <begin position="26"/>
        <end position="198"/>
    </location>
</feature>
<gene>
    <name evidence="6" type="ORF">AV926_08505</name>
    <name evidence="7" type="ORF">SAMN04488018_102329</name>
</gene>
<evidence type="ECO:0000313" key="9">
    <source>
        <dbReference type="Proteomes" id="UP000183077"/>
    </source>
</evidence>
<name>A0A163Z9E9_9FLAO</name>
<feature type="region of interest" description="Disordered" evidence="4">
    <location>
        <begin position="178"/>
        <end position="198"/>
    </location>
</feature>
<dbReference type="AlphaFoldDB" id="A0A163Z9E9"/>
<reference evidence="7 9" key="2">
    <citation type="submission" date="2016-10" db="EMBL/GenBank/DDBJ databases">
        <authorList>
            <person name="de Groot N.N."/>
        </authorList>
    </citation>
    <scope>NUCLEOTIDE SEQUENCE [LARGE SCALE GENOMIC DNA]</scope>
    <source>
        <strain evidence="7 9">DSM 23048</strain>
    </source>
</reference>
<dbReference type="SMART" id="SM00935">
    <property type="entry name" value="OmpH"/>
    <property type="match status" value="1"/>
</dbReference>
<dbReference type="PROSITE" id="PS51257">
    <property type="entry name" value="PROKAR_LIPOPROTEIN"/>
    <property type="match status" value="1"/>
</dbReference>
<sequence>MKKTILMLGLAGLLFSCNGNSDANAAAEFKTAYVDSAKLMKEYEEMKDMESKYKIQSEEKSKSLEAEVAKFQQEVQYFQANARQKGQAWAEQTAAGLQKKEQELQFKQQSLMQSLQKDSGEEMEAVVKKVKEHIADYAKKNKLDYVFNTEDASTVIYGKEGTDITELMLKELNAKYKGSATPAKLEETKPAEKAEDKK</sequence>
<dbReference type="GO" id="GO:0050821">
    <property type="term" value="P:protein stabilization"/>
    <property type="evidence" value="ECO:0007669"/>
    <property type="project" value="TreeGrafter"/>
</dbReference>
<dbReference type="EMBL" id="LQNU01000053">
    <property type="protein sequence ID" value="KZE81317.1"/>
    <property type="molecule type" value="Genomic_DNA"/>
</dbReference>
<dbReference type="InterPro" id="IPR024930">
    <property type="entry name" value="Skp_dom_sf"/>
</dbReference>
<dbReference type="Proteomes" id="UP000076630">
    <property type="component" value="Unassembled WGS sequence"/>
</dbReference>
<comment type="similarity">
    <text evidence="1">Belongs to the Skp family.</text>
</comment>
<dbReference type="RefSeq" id="WP_038985607.1">
    <property type="nucleotide sequence ID" value="NZ_FNYS01000002.1"/>
</dbReference>
<feature type="compositionally biased region" description="Basic and acidic residues" evidence="4">
    <location>
        <begin position="184"/>
        <end position="198"/>
    </location>
</feature>
<dbReference type="GO" id="GO:0005829">
    <property type="term" value="C:cytosol"/>
    <property type="evidence" value="ECO:0007669"/>
    <property type="project" value="TreeGrafter"/>
</dbReference>
<dbReference type="EMBL" id="FNYS01000002">
    <property type="protein sequence ID" value="SEI62955.1"/>
    <property type="molecule type" value="Genomic_DNA"/>
</dbReference>
<reference evidence="6 8" key="1">
    <citation type="submission" date="2016-01" db="EMBL/GenBank/DDBJ databases">
        <title>Whole genome sequencing of Myroides marinus L41.</title>
        <authorList>
            <person name="Hong K.W."/>
        </authorList>
    </citation>
    <scope>NUCLEOTIDE SEQUENCE [LARGE SCALE GENOMIC DNA]</scope>
    <source>
        <strain evidence="6 8">L41</strain>
    </source>
</reference>
<dbReference type="SUPFAM" id="SSF111384">
    <property type="entry name" value="OmpH-like"/>
    <property type="match status" value="1"/>
</dbReference>
<feature type="signal peptide" evidence="5">
    <location>
        <begin position="1"/>
        <end position="25"/>
    </location>
</feature>
<evidence type="ECO:0000313" key="6">
    <source>
        <dbReference type="EMBL" id="KZE81317.1"/>
    </source>
</evidence>
<dbReference type="Gene3D" id="3.30.910.20">
    <property type="entry name" value="Skp domain"/>
    <property type="match status" value="1"/>
</dbReference>
<evidence type="ECO:0000313" key="7">
    <source>
        <dbReference type="EMBL" id="SEI62955.1"/>
    </source>
</evidence>
<dbReference type="PANTHER" id="PTHR35089:SF1">
    <property type="entry name" value="CHAPERONE PROTEIN SKP"/>
    <property type="match status" value="1"/>
</dbReference>
<dbReference type="Proteomes" id="UP000183077">
    <property type="component" value="Unassembled WGS sequence"/>
</dbReference>
<evidence type="ECO:0000256" key="1">
    <source>
        <dbReference type="ARBA" id="ARBA00009091"/>
    </source>
</evidence>
<keyword evidence="3" id="KW-0175">Coiled coil</keyword>
<evidence type="ECO:0000256" key="4">
    <source>
        <dbReference type="SAM" id="MobiDB-lite"/>
    </source>
</evidence>
<keyword evidence="2 5" id="KW-0732">Signal</keyword>
<evidence type="ECO:0000256" key="5">
    <source>
        <dbReference type="SAM" id="SignalP"/>
    </source>
</evidence>
<dbReference type="GO" id="GO:0051082">
    <property type="term" value="F:unfolded protein binding"/>
    <property type="evidence" value="ECO:0007669"/>
    <property type="project" value="InterPro"/>
</dbReference>
<dbReference type="OrthoDB" id="1145062at2"/>
<protein>
    <submittedName>
        <fullName evidence="7">Outer membrane protein</fullName>
    </submittedName>
</protein>
<proteinExistence type="inferred from homology"/>
<evidence type="ECO:0000256" key="2">
    <source>
        <dbReference type="ARBA" id="ARBA00022729"/>
    </source>
</evidence>
<organism evidence="6 8">
    <name type="scientific">Myroides marinus</name>
    <dbReference type="NCBI Taxonomy" id="703342"/>
    <lineage>
        <taxon>Bacteria</taxon>
        <taxon>Pseudomonadati</taxon>
        <taxon>Bacteroidota</taxon>
        <taxon>Flavobacteriia</taxon>
        <taxon>Flavobacteriales</taxon>
        <taxon>Flavobacteriaceae</taxon>
        <taxon>Myroides</taxon>
    </lineage>
</organism>
<evidence type="ECO:0000313" key="8">
    <source>
        <dbReference type="Proteomes" id="UP000076630"/>
    </source>
</evidence>
<dbReference type="PANTHER" id="PTHR35089">
    <property type="entry name" value="CHAPERONE PROTEIN SKP"/>
    <property type="match status" value="1"/>
</dbReference>
<feature type="coiled-coil region" evidence="3">
    <location>
        <begin position="39"/>
        <end position="117"/>
    </location>
</feature>
<dbReference type="InterPro" id="IPR005632">
    <property type="entry name" value="Chaperone_Skp"/>
</dbReference>